<dbReference type="InterPro" id="IPR023214">
    <property type="entry name" value="HAD_sf"/>
</dbReference>
<keyword evidence="3" id="KW-0460">Magnesium</keyword>
<evidence type="ECO:0000313" key="5">
    <source>
        <dbReference type="EMBL" id="QYX71157.1"/>
    </source>
</evidence>
<keyword evidence="6" id="KW-1185">Reference proteome</keyword>
<dbReference type="EMBL" id="CP080635">
    <property type="protein sequence ID" value="QYX71157.1"/>
    <property type="molecule type" value="Genomic_DNA"/>
</dbReference>
<evidence type="ECO:0000256" key="3">
    <source>
        <dbReference type="ARBA" id="ARBA00022842"/>
    </source>
</evidence>
<dbReference type="InterPro" id="IPR041492">
    <property type="entry name" value="HAD_2"/>
</dbReference>
<dbReference type="SUPFAM" id="SSF56784">
    <property type="entry name" value="HAD-like"/>
    <property type="match status" value="1"/>
</dbReference>
<organism evidence="5 6">
    <name type="scientific">Shewanella putrefaciens</name>
    <name type="common">Pseudomonas putrefaciens</name>
    <dbReference type="NCBI Taxonomy" id="24"/>
    <lineage>
        <taxon>Bacteria</taxon>
        <taxon>Pseudomonadati</taxon>
        <taxon>Pseudomonadota</taxon>
        <taxon>Gammaproteobacteria</taxon>
        <taxon>Alteromonadales</taxon>
        <taxon>Shewanellaceae</taxon>
        <taxon>Shewanella</taxon>
    </lineage>
</organism>
<dbReference type="InterPro" id="IPR023198">
    <property type="entry name" value="PGP-like_dom2"/>
</dbReference>
<evidence type="ECO:0000256" key="1">
    <source>
        <dbReference type="ARBA" id="ARBA00022723"/>
    </source>
</evidence>
<dbReference type="InterPro" id="IPR006439">
    <property type="entry name" value="HAD-SF_hydro_IA"/>
</dbReference>
<dbReference type="PANTHER" id="PTHR43434">
    <property type="entry name" value="PHOSPHOGLYCOLATE PHOSPHATASE"/>
    <property type="match status" value="1"/>
</dbReference>
<protein>
    <submittedName>
        <fullName evidence="5">HAD-IA family hydrolase</fullName>
    </submittedName>
</protein>
<dbReference type="PANTHER" id="PTHR43434:SF23">
    <property type="entry name" value="PHOSPHOGLYCOLATE PHOSPHATASE"/>
    <property type="match status" value="1"/>
</dbReference>
<dbReference type="GO" id="GO:0016787">
    <property type="term" value="F:hydrolase activity"/>
    <property type="evidence" value="ECO:0007669"/>
    <property type="project" value="UniProtKB-KW"/>
</dbReference>
<evidence type="ECO:0000256" key="4">
    <source>
        <dbReference type="ARBA" id="ARBA00023277"/>
    </source>
</evidence>
<dbReference type="Pfam" id="PF13419">
    <property type="entry name" value="HAD_2"/>
    <property type="match status" value="1"/>
</dbReference>
<proteinExistence type="predicted"/>
<dbReference type="Proteomes" id="UP000827084">
    <property type="component" value="Chromosome"/>
</dbReference>
<evidence type="ECO:0000313" key="6">
    <source>
        <dbReference type="Proteomes" id="UP000827084"/>
    </source>
</evidence>
<dbReference type="SFLD" id="SFLDS00003">
    <property type="entry name" value="Haloacid_Dehalogenase"/>
    <property type="match status" value="1"/>
</dbReference>
<dbReference type="RefSeq" id="WP_025007691.1">
    <property type="nucleotide sequence ID" value="NZ_BMPK01000003.1"/>
</dbReference>
<dbReference type="SFLD" id="SFLDG01129">
    <property type="entry name" value="C1.5:_HAD__Beta-PGM__Phosphata"/>
    <property type="match status" value="1"/>
</dbReference>
<dbReference type="GeneID" id="67443606"/>
<dbReference type="NCBIfam" id="TIGR01549">
    <property type="entry name" value="HAD-SF-IA-v1"/>
    <property type="match status" value="1"/>
</dbReference>
<reference evidence="5 6" key="1">
    <citation type="submission" date="2021-08" db="EMBL/GenBank/DDBJ databases">
        <title>Shewanella putrefaciens YZ-J, complete genome.</title>
        <authorList>
            <person name="Yi Z."/>
        </authorList>
    </citation>
    <scope>NUCLEOTIDE SEQUENCE [LARGE SCALE GENOMIC DNA]</scope>
    <source>
        <strain evidence="5 6">YZ-J</strain>
    </source>
</reference>
<accession>A0ABX8X6X0</accession>
<gene>
    <name evidence="5" type="ORF">K3G22_10060</name>
</gene>
<dbReference type="Gene3D" id="3.40.50.1000">
    <property type="entry name" value="HAD superfamily/HAD-like"/>
    <property type="match status" value="1"/>
</dbReference>
<dbReference type="InterPro" id="IPR036412">
    <property type="entry name" value="HAD-like_sf"/>
</dbReference>
<keyword evidence="1" id="KW-0479">Metal-binding</keyword>
<name>A0ABX8X6X0_SHEPU</name>
<dbReference type="InterPro" id="IPR050155">
    <property type="entry name" value="HAD-like_hydrolase_sf"/>
</dbReference>
<evidence type="ECO:0000256" key="2">
    <source>
        <dbReference type="ARBA" id="ARBA00022801"/>
    </source>
</evidence>
<dbReference type="Gene3D" id="1.10.150.240">
    <property type="entry name" value="Putative phosphatase, domain 2"/>
    <property type="match status" value="1"/>
</dbReference>
<keyword evidence="4" id="KW-0119">Carbohydrate metabolism</keyword>
<keyword evidence="2 5" id="KW-0378">Hydrolase</keyword>
<sequence>MSLSQVKAVLFDLDGTLADTAPDLVQALNLSLCDAGIEAKPFELLRSAASHGSFALVDAALPNADESLRIQIQQGLLAHYQRINGDHCRLFTGMDVLLDWLELQQLPFGVITNKPARFTRPLVRKLNLHQRMQVVISGDSTRYAKPHTAPMLLGAQQLNCAPEHILYLGDAERDLLAAKAAGMVGGVALWGYLGEEDKPQNWPALAQFSSPLAVHQALVATR</sequence>